<dbReference type="PROSITE" id="PS50911">
    <property type="entry name" value="CHAP"/>
    <property type="match status" value="1"/>
</dbReference>
<dbReference type="Gene3D" id="3.40.630.40">
    <property type="entry name" value="Zn-dependent exopeptidases"/>
    <property type="match status" value="1"/>
</dbReference>
<dbReference type="InterPro" id="IPR002508">
    <property type="entry name" value="MurNAc-LAA_cat"/>
</dbReference>
<dbReference type="Gene3D" id="2.30.30.40">
    <property type="entry name" value="SH3 Domains"/>
    <property type="match status" value="1"/>
</dbReference>
<protein>
    <recommendedName>
        <fullName evidence="1">Peptidase C51 domain-containing protein</fullName>
    </recommendedName>
</protein>
<keyword evidence="3" id="KW-1185">Reference proteome</keyword>
<dbReference type="PANTHER" id="PTHR30404:SF8">
    <property type="entry name" value="AUTOLYSIN PH-RELATED"/>
    <property type="match status" value="1"/>
</dbReference>
<evidence type="ECO:0000313" key="2">
    <source>
        <dbReference type="EMBL" id="OTW30457.1"/>
    </source>
</evidence>
<gene>
    <name evidence="2" type="ORF">B9M88_09310</name>
</gene>
<feature type="domain" description="Peptidase C51" evidence="1">
    <location>
        <begin position="28"/>
        <end position="161"/>
    </location>
</feature>
<reference evidence="2 3" key="1">
    <citation type="submission" date="2017-04" db="EMBL/GenBank/DDBJ databases">
        <title>Staphylococcus agnetis, a potential pathogen in the broiler production.</title>
        <authorList>
            <person name="Poulsen L."/>
        </authorList>
    </citation>
    <scope>NUCLEOTIDE SEQUENCE [LARGE SCALE GENOMIC DNA]</scope>
    <source>
        <strain evidence="2 3">723_310714_2_2_spleen</strain>
    </source>
</reference>
<dbReference type="InterPro" id="IPR057958">
    <property type="entry name" value="SH3b_P2_dom"/>
</dbReference>
<dbReference type="Pfam" id="PF05257">
    <property type="entry name" value="CHAP"/>
    <property type="match status" value="1"/>
</dbReference>
<dbReference type="Pfam" id="PF25606">
    <property type="entry name" value="SH3b_P2"/>
    <property type="match status" value="1"/>
</dbReference>
<sequence length="507" mass="56983">MKTQSQINDRLRAYYNKTVDSPYKVTKPTSYDKRFAPMEYGAIDFDKHYHAQCADLVVDFAYWHSNGNVRLLGDARNLINNDFKGYFKLVPNTKEYLPPVGAIAIYREGTPGYEKFGHTGLVYGNVTQSTYTILEQNWNNKANLPPLLRQDNYYGCTHFIVPIVKSSNDGTKVYKKRRILLVAGHGLGYWSNDSGAAANGYTERDFIRKSIVPRVAKHLRACGHTVELYGGESMNQDLFQDTRYGDMVGNHRDYGMYWVANKRYDSVTEFHLDAASPQASGGHVIIGSGLAPDNLDKALHKTISQFVGTIRNIDPRNNLLNVNIAKATGVNYRLVELGFITSLKDMKNIVDQIDGYCFGIAEDIHGGKIVKSSSPSTSKPKNIINKIIPSKAKPAGKAQPVSKPKPRTEFAWSGVFTTFARNSQPIVVRRGVGLKATQVDSSSWIYPNQYVDYDRLYKKDGYWWIRFTYPTNPSAGNFYMPIGKIGATEKILVDKTLWGTLSVKSKK</sequence>
<evidence type="ECO:0000313" key="3">
    <source>
        <dbReference type="Proteomes" id="UP000195208"/>
    </source>
</evidence>
<proteinExistence type="predicted"/>
<name>A0ABX3Z299_9STAP</name>
<dbReference type="CDD" id="cd02696">
    <property type="entry name" value="MurNAc-LAA"/>
    <property type="match status" value="1"/>
</dbReference>
<dbReference type="PANTHER" id="PTHR30404">
    <property type="entry name" value="N-ACETYLMURAMOYL-L-ALANINE AMIDASE"/>
    <property type="match status" value="1"/>
</dbReference>
<dbReference type="InterPro" id="IPR050695">
    <property type="entry name" value="N-acetylmuramoyl_amidase_3"/>
</dbReference>
<dbReference type="InterPro" id="IPR007921">
    <property type="entry name" value="CHAP_dom"/>
</dbReference>
<evidence type="ECO:0000259" key="1">
    <source>
        <dbReference type="PROSITE" id="PS50911"/>
    </source>
</evidence>
<dbReference type="SUPFAM" id="SSF54001">
    <property type="entry name" value="Cysteine proteinases"/>
    <property type="match status" value="1"/>
</dbReference>
<comment type="caution">
    <text evidence="2">The sequence shown here is derived from an EMBL/GenBank/DDBJ whole genome shotgun (WGS) entry which is preliminary data.</text>
</comment>
<accession>A0ABX3Z299</accession>
<dbReference type="Proteomes" id="UP000195208">
    <property type="component" value="Unassembled WGS sequence"/>
</dbReference>
<dbReference type="EMBL" id="NEFX01000018">
    <property type="protein sequence ID" value="OTW30457.1"/>
    <property type="molecule type" value="Genomic_DNA"/>
</dbReference>
<dbReference type="InterPro" id="IPR038765">
    <property type="entry name" value="Papain-like_cys_pep_sf"/>
</dbReference>
<dbReference type="SUPFAM" id="SSF53187">
    <property type="entry name" value="Zn-dependent exopeptidases"/>
    <property type="match status" value="1"/>
</dbReference>
<organism evidence="2 3">
    <name type="scientific">Staphylococcus agnetis</name>
    <dbReference type="NCBI Taxonomy" id="985762"/>
    <lineage>
        <taxon>Bacteria</taxon>
        <taxon>Bacillati</taxon>
        <taxon>Bacillota</taxon>
        <taxon>Bacilli</taxon>
        <taxon>Bacillales</taxon>
        <taxon>Staphylococcaceae</taxon>
        <taxon>Staphylococcus</taxon>
    </lineage>
</organism>
<dbReference type="Pfam" id="PF01520">
    <property type="entry name" value="Amidase_3"/>
    <property type="match status" value="1"/>
</dbReference>
<dbReference type="Gene3D" id="3.90.1720.10">
    <property type="entry name" value="endopeptidase domain like (from Nostoc punctiforme)"/>
    <property type="match status" value="1"/>
</dbReference>